<dbReference type="Gene3D" id="2.40.50.1020">
    <property type="entry name" value="LytTr DNA-binding domain"/>
    <property type="match status" value="1"/>
</dbReference>
<dbReference type="OrthoDB" id="2168082at2"/>
<dbReference type="EMBL" id="WAAU01000008">
    <property type="protein sequence ID" value="KAB1159477.1"/>
    <property type="molecule type" value="Genomic_DNA"/>
</dbReference>
<protein>
    <submittedName>
        <fullName evidence="4">Response regulator transcription factor</fullName>
    </submittedName>
</protein>
<dbReference type="GO" id="GO:0000156">
    <property type="term" value="F:phosphorelay response regulator activity"/>
    <property type="evidence" value="ECO:0007669"/>
    <property type="project" value="InterPro"/>
</dbReference>
<dbReference type="PROSITE" id="PS50110">
    <property type="entry name" value="RESPONSE_REGULATORY"/>
    <property type="match status" value="1"/>
</dbReference>
<dbReference type="Pfam" id="PF04397">
    <property type="entry name" value="LytTR"/>
    <property type="match status" value="1"/>
</dbReference>
<sequence length="236" mass="27100">MITYIIVDDEPIAHDIIKDYCDLLPNLEFKKHCYDAIEALSYLSEHTVDLIFLDLNMPKLKGFDFLKTLSNPPKVIVTTAYSEFALESYELNVVDYLLKPFSFERFLKAVNKVIDTPQSSPKQPSTINNETSKTNKQLFLRQNKSHIKVETDEILFIEAAGNYTKVITTKQTVTVREKISEMLEVLPPENFLQVHKSFAIGLKHIKSIEGNKITIEEYSIPIGKLYKINVNKLLKT</sequence>
<proteinExistence type="predicted"/>
<dbReference type="SMART" id="SM00850">
    <property type="entry name" value="LytTR"/>
    <property type="match status" value="1"/>
</dbReference>
<organism evidence="4 5">
    <name type="scientific">Tenacibaculum aiptasiae</name>
    <dbReference type="NCBI Taxonomy" id="426481"/>
    <lineage>
        <taxon>Bacteria</taxon>
        <taxon>Pseudomonadati</taxon>
        <taxon>Bacteroidota</taxon>
        <taxon>Flavobacteriia</taxon>
        <taxon>Flavobacteriales</taxon>
        <taxon>Flavobacteriaceae</taxon>
        <taxon>Tenacibaculum</taxon>
    </lineage>
</organism>
<evidence type="ECO:0000313" key="5">
    <source>
        <dbReference type="Proteomes" id="UP000467305"/>
    </source>
</evidence>
<name>A0A7J5APJ0_9FLAO</name>
<dbReference type="Pfam" id="PF00072">
    <property type="entry name" value="Response_reg"/>
    <property type="match status" value="1"/>
</dbReference>
<comment type="caution">
    <text evidence="4">The sequence shown here is derived from an EMBL/GenBank/DDBJ whole genome shotgun (WGS) entry which is preliminary data.</text>
</comment>
<dbReference type="InterPro" id="IPR011006">
    <property type="entry name" value="CheY-like_superfamily"/>
</dbReference>
<dbReference type="PANTHER" id="PTHR37299:SF1">
    <property type="entry name" value="STAGE 0 SPORULATION PROTEIN A HOMOLOG"/>
    <property type="match status" value="1"/>
</dbReference>
<dbReference type="Gene3D" id="3.40.50.2300">
    <property type="match status" value="1"/>
</dbReference>
<evidence type="ECO:0000256" key="1">
    <source>
        <dbReference type="PROSITE-ProRule" id="PRU00169"/>
    </source>
</evidence>
<dbReference type="SUPFAM" id="SSF52172">
    <property type="entry name" value="CheY-like"/>
    <property type="match status" value="1"/>
</dbReference>
<gene>
    <name evidence="4" type="ORF">F7018_03965</name>
</gene>
<dbReference type="RefSeq" id="WP_150898696.1">
    <property type="nucleotide sequence ID" value="NZ_WAAU01000008.1"/>
</dbReference>
<dbReference type="InterPro" id="IPR046947">
    <property type="entry name" value="LytR-like"/>
</dbReference>
<dbReference type="PROSITE" id="PS50930">
    <property type="entry name" value="HTH_LYTTR"/>
    <property type="match status" value="1"/>
</dbReference>
<keyword evidence="5" id="KW-1185">Reference proteome</keyword>
<accession>A0A7J5APJ0</accession>
<dbReference type="AlphaFoldDB" id="A0A7J5APJ0"/>
<dbReference type="GO" id="GO:0003677">
    <property type="term" value="F:DNA binding"/>
    <property type="evidence" value="ECO:0007669"/>
    <property type="project" value="InterPro"/>
</dbReference>
<dbReference type="PANTHER" id="PTHR37299">
    <property type="entry name" value="TRANSCRIPTIONAL REGULATOR-RELATED"/>
    <property type="match status" value="1"/>
</dbReference>
<feature type="domain" description="Response regulatory" evidence="2">
    <location>
        <begin position="3"/>
        <end position="114"/>
    </location>
</feature>
<evidence type="ECO:0000259" key="2">
    <source>
        <dbReference type="PROSITE" id="PS50110"/>
    </source>
</evidence>
<evidence type="ECO:0000259" key="3">
    <source>
        <dbReference type="PROSITE" id="PS50930"/>
    </source>
</evidence>
<feature type="modified residue" description="4-aspartylphosphate" evidence="1">
    <location>
        <position position="54"/>
    </location>
</feature>
<reference evidence="4 5" key="1">
    <citation type="submission" date="2019-09" db="EMBL/GenBank/DDBJ databases">
        <authorList>
            <person name="Cao W.R."/>
        </authorList>
    </citation>
    <scope>NUCLEOTIDE SEQUENCE [LARGE SCALE GENOMIC DNA]</scope>
    <source>
        <strain evidence="5">a4</strain>
    </source>
</reference>
<dbReference type="InterPro" id="IPR001789">
    <property type="entry name" value="Sig_transdc_resp-reg_receiver"/>
</dbReference>
<evidence type="ECO:0000313" key="4">
    <source>
        <dbReference type="EMBL" id="KAB1159477.1"/>
    </source>
</evidence>
<dbReference type="InterPro" id="IPR007492">
    <property type="entry name" value="LytTR_DNA-bd_dom"/>
</dbReference>
<feature type="domain" description="HTH LytTR-type" evidence="3">
    <location>
        <begin position="138"/>
        <end position="236"/>
    </location>
</feature>
<dbReference type="SMART" id="SM00448">
    <property type="entry name" value="REC"/>
    <property type="match status" value="1"/>
</dbReference>
<keyword evidence="1" id="KW-0597">Phosphoprotein</keyword>
<dbReference type="Proteomes" id="UP000467305">
    <property type="component" value="Unassembled WGS sequence"/>
</dbReference>